<protein>
    <submittedName>
        <fullName evidence="2">Helix-turn-helix domain-containing protein</fullName>
    </submittedName>
</protein>
<feature type="domain" description="HTH cro/C1-type" evidence="1">
    <location>
        <begin position="34"/>
        <end position="68"/>
    </location>
</feature>
<dbReference type="EMBL" id="JALBGC010000006">
    <property type="protein sequence ID" value="MCI1189888.1"/>
    <property type="molecule type" value="Genomic_DNA"/>
</dbReference>
<evidence type="ECO:0000259" key="1">
    <source>
        <dbReference type="PROSITE" id="PS50943"/>
    </source>
</evidence>
<dbReference type="GO" id="GO:0003677">
    <property type="term" value="F:DNA binding"/>
    <property type="evidence" value="ECO:0007669"/>
    <property type="project" value="InterPro"/>
</dbReference>
<organism evidence="2 3">
    <name type="scientific">Hymenobacter cyanobacteriorum</name>
    <dbReference type="NCBI Taxonomy" id="2926463"/>
    <lineage>
        <taxon>Bacteria</taxon>
        <taxon>Pseudomonadati</taxon>
        <taxon>Bacteroidota</taxon>
        <taxon>Cytophagia</taxon>
        <taxon>Cytophagales</taxon>
        <taxon>Hymenobacteraceae</taxon>
        <taxon>Hymenobacter</taxon>
    </lineage>
</organism>
<keyword evidence="3" id="KW-1185">Reference proteome</keyword>
<sequence length="135" mass="15247">MSQEINAKALAEAIIRHREARKLTGRAASAEMENVSPSTLSRIERGNLPDLDTYMRICRWLNVDPAHFAITPTGRKTTEMESPLQREDIITHLRADKLLSKQTREALITMIEVAYAAARRNILPDESQIPPSLQN</sequence>
<dbReference type="AlphaFoldDB" id="A0A9X1VKH8"/>
<dbReference type="RefSeq" id="WP_241938097.1">
    <property type="nucleotide sequence ID" value="NZ_JALBGC010000006.1"/>
</dbReference>
<dbReference type="CDD" id="cd00093">
    <property type="entry name" value="HTH_XRE"/>
    <property type="match status" value="1"/>
</dbReference>
<dbReference type="Proteomes" id="UP001139193">
    <property type="component" value="Unassembled WGS sequence"/>
</dbReference>
<accession>A0A9X1VKH8</accession>
<dbReference type="InterPro" id="IPR010982">
    <property type="entry name" value="Lambda_DNA-bd_dom_sf"/>
</dbReference>
<dbReference type="PROSITE" id="PS50943">
    <property type="entry name" value="HTH_CROC1"/>
    <property type="match status" value="1"/>
</dbReference>
<comment type="caution">
    <text evidence="2">The sequence shown here is derived from an EMBL/GenBank/DDBJ whole genome shotgun (WGS) entry which is preliminary data.</text>
</comment>
<dbReference type="SMART" id="SM00530">
    <property type="entry name" value="HTH_XRE"/>
    <property type="match status" value="1"/>
</dbReference>
<dbReference type="Pfam" id="PF01381">
    <property type="entry name" value="HTH_3"/>
    <property type="match status" value="1"/>
</dbReference>
<dbReference type="SUPFAM" id="SSF47413">
    <property type="entry name" value="lambda repressor-like DNA-binding domains"/>
    <property type="match status" value="1"/>
</dbReference>
<gene>
    <name evidence="2" type="ORF">MON38_20895</name>
</gene>
<evidence type="ECO:0000313" key="3">
    <source>
        <dbReference type="Proteomes" id="UP001139193"/>
    </source>
</evidence>
<reference evidence="2" key="1">
    <citation type="submission" date="2022-03" db="EMBL/GenBank/DDBJ databases">
        <title>Bacterial whole genome sequence for Hymenobacter sp. DH14.</title>
        <authorList>
            <person name="Le V."/>
        </authorList>
    </citation>
    <scope>NUCLEOTIDE SEQUENCE</scope>
    <source>
        <strain evidence="2">DH14</strain>
    </source>
</reference>
<proteinExistence type="predicted"/>
<dbReference type="InterPro" id="IPR001387">
    <property type="entry name" value="Cro/C1-type_HTH"/>
</dbReference>
<name>A0A9X1VKH8_9BACT</name>
<dbReference type="Gene3D" id="1.10.260.40">
    <property type="entry name" value="lambda repressor-like DNA-binding domains"/>
    <property type="match status" value="1"/>
</dbReference>
<evidence type="ECO:0000313" key="2">
    <source>
        <dbReference type="EMBL" id="MCI1189888.1"/>
    </source>
</evidence>